<reference evidence="1" key="2">
    <citation type="submission" date="2023-06" db="EMBL/GenBank/DDBJ databases">
        <authorList>
            <consortium name="Lawrence Berkeley National Laboratory"/>
            <person name="Haridas S."/>
            <person name="Hensen N."/>
            <person name="Bonometti L."/>
            <person name="Westerberg I."/>
            <person name="Brannstrom I.O."/>
            <person name="Guillou S."/>
            <person name="Cros-Aarteil S."/>
            <person name="Calhoun S."/>
            <person name="Kuo A."/>
            <person name="Mondo S."/>
            <person name="Pangilinan J."/>
            <person name="Riley R."/>
            <person name="Labutti K."/>
            <person name="Andreopoulos B."/>
            <person name="Lipzen A."/>
            <person name="Chen C."/>
            <person name="Yanf M."/>
            <person name="Daum C."/>
            <person name="Ng V."/>
            <person name="Clum A."/>
            <person name="Steindorff A."/>
            <person name="Ohm R."/>
            <person name="Martin F."/>
            <person name="Silar P."/>
            <person name="Natvig D."/>
            <person name="Lalanne C."/>
            <person name="Gautier V."/>
            <person name="Ament-Velasquez S.L."/>
            <person name="Kruys A."/>
            <person name="Hutchinson M.I."/>
            <person name="Powell A.J."/>
            <person name="Barry K."/>
            <person name="Miller A.N."/>
            <person name="Grigoriev I.V."/>
            <person name="Debuchy R."/>
            <person name="Gladieux P."/>
            <person name="Thoren M.H."/>
            <person name="Johannesson H."/>
        </authorList>
    </citation>
    <scope>NUCLEOTIDE SEQUENCE</scope>
    <source>
        <strain evidence="1">CBS 955.72</strain>
    </source>
</reference>
<proteinExistence type="predicted"/>
<keyword evidence="2" id="KW-1185">Reference proteome</keyword>
<dbReference type="Gene3D" id="3.40.630.30">
    <property type="match status" value="1"/>
</dbReference>
<organism evidence="1 2">
    <name type="scientific">Lasiosphaeria hispida</name>
    <dbReference type="NCBI Taxonomy" id="260671"/>
    <lineage>
        <taxon>Eukaryota</taxon>
        <taxon>Fungi</taxon>
        <taxon>Dikarya</taxon>
        <taxon>Ascomycota</taxon>
        <taxon>Pezizomycotina</taxon>
        <taxon>Sordariomycetes</taxon>
        <taxon>Sordariomycetidae</taxon>
        <taxon>Sordariales</taxon>
        <taxon>Lasiosphaeriaceae</taxon>
        <taxon>Lasiosphaeria</taxon>
    </lineage>
</organism>
<sequence length="176" mass="18282">MASCLYVVTLCEAPAFQRRGVGSALLKWGTDLAEAGDTFITCSHPPQQSTLPLATPHGYLRPVPIVTSMADNDQPIEGQPITGTGDIPGSVAETIMATTDIEDPLQTPTKAGGQGSIQPFGSPMCNGFYITGNGGVGIAPGPVASAASSASVLQAWVICQLLSLATTRFFLRLARY</sequence>
<gene>
    <name evidence="1" type="ORF">B0T25DRAFT_633417</name>
</gene>
<dbReference type="SUPFAM" id="SSF55729">
    <property type="entry name" value="Acyl-CoA N-acyltransferases (Nat)"/>
    <property type="match status" value="1"/>
</dbReference>
<dbReference type="EMBL" id="JAUIQD010000005">
    <property type="protein sequence ID" value="KAK3350226.1"/>
    <property type="molecule type" value="Genomic_DNA"/>
</dbReference>
<evidence type="ECO:0000313" key="2">
    <source>
        <dbReference type="Proteomes" id="UP001275084"/>
    </source>
</evidence>
<protein>
    <submittedName>
        <fullName evidence="1">Uncharacterized protein</fullName>
    </submittedName>
</protein>
<dbReference type="InterPro" id="IPR016181">
    <property type="entry name" value="Acyl_CoA_acyltransferase"/>
</dbReference>
<name>A0AAJ0HGJ7_9PEZI</name>
<dbReference type="Proteomes" id="UP001275084">
    <property type="component" value="Unassembled WGS sequence"/>
</dbReference>
<dbReference type="CDD" id="cd04301">
    <property type="entry name" value="NAT_SF"/>
    <property type="match status" value="1"/>
</dbReference>
<accession>A0AAJ0HGJ7</accession>
<dbReference type="AlphaFoldDB" id="A0AAJ0HGJ7"/>
<evidence type="ECO:0000313" key="1">
    <source>
        <dbReference type="EMBL" id="KAK3350226.1"/>
    </source>
</evidence>
<comment type="caution">
    <text evidence="1">The sequence shown here is derived from an EMBL/GenBank/DDBJ whole genome shotgun (WGS) entry which is preliminary data.</text>
</comment>
<reference evidence="1" key="1">
    <citation type="journal article" date="2023" name="Mol. Phylogenet. Evol.">
        <title>Genome-scale phylogeny and comparative genomics of the fungal order Sordariales.</title>
        <authorList>
            <person name="Hensen N."/>
            <person name="Bonometti L."/>
            <person name="Westerberg I."/>
            <person name="Brannstrom I.O."/>
            <person name="Guillou S."/>
            <person name="Cros-Aarteil S."/>
            <person name="Calhoun S."/>
            <person name="Haridas S."/>
            <person name="Kuo A."/>
            <person name="Mondo S."/>
            <person name="Pangilinan J."/>
            <person name="Riley R."/>
            <person name="LaButti K."/>
            <person name="Andreopoulos B."/>
            <person name="Lipzen A."/>
            <person name="Chen C."/>
            <person name="Yan M."/>
            <person name="Daum C."/>
            <person name="Ng V."/>
            <person name="Clum A."/>
            <person name="Steindorff A."/>
            <person name="Ohm R.A."/>
            <person name="Martin F."/>
            <person name="Silar P."/>
            <person name="Natvig D.O."/>
            <person name="Lalanne C."/>
            <person name="Gautier V."/>
            <person name="Ament-Velasquez S.L."/>
            <person name="Kruys A."/>
            <person name="Hutchinson M.I."/>
            <person name="Powell A.J."/>
            <person name="Barry K."/>
            <person name="Miller A.N."/>
            <person name="Grigoriev I.V."/>
            <person name="Debuchy R."/>
            <person name="Gladieux P."/>
            <person name="Hiltunen Thoren M."/>
            <person name="Johannesson H."/>
        </authorList>
    </citation>
    <scope>NUCLEOTIDE SEQUENCE</scope>
    <source>
        <strain evidence="1">CBS 955.72</strain>
    </source>
</reference>